<proteinExistence type="predicted"/>
<evidence type="ECO:0000313" key="2">
    <source>
        <dbReference type="Proteomes" id="UP001060024"/>
    </source>
</evidence>
<protein>
    <submittedName>
        <fullName evidence="1">Uncharacterized protein</fullName>
    </submittedName>
</protein>
<evidence type="ECO:0000313" key="1">
    <source>
        <dbReference type="EMBL" id="UUY86258.1"/>
    </source>
</evidence>
<dbReference type="Pfam" id="PF19204">
    <property type="entry name" value="DUF5876"/>
    <property type="match status" value="1"/>
</dbReference>
<sequence length="566" mass="63140">MDTLKLTKTTQYPYGLLNVNEPLPNERTNMFHMVAQDMMFSSVAKQRVIATSAGKESIKHTRYQEDIVLLTEKATSALTIRIEQNPELRRLLESSGTMPIVHSDQNLVGHLTLLRGQSQITREGDVFSELSLRKLYKGTIDMFRQNPASLLDLPLGSVTLETLRGLVKAAGKWPSTFASQAMPLPPSPITGYTLARKVLEDHAVSLYNYQQADFEHKLLINHLRYLDPSSEADISYIVNRMTPKTRMLVSRLTAMHEAGKLDPEVVGEAVPPDSRLLDMSVIIPEQDASEASSAASRSIVFNVPHALTFTGGPVSIGAIVYDTPLHYAYAQVLKRMYINFKEISLSGVAVNDLPVIHSDMLDRWMDNIFPETVWKFLTKRINDNHSCIATLLATENKQIVWEGTNTEYDAMLSDMFMQIRDSWFKAGAPTGTTLTDSNVVASDFFLQWLVYRMRTYSVALTVISEQTLFRLMGIEPVPIRSPTDAESRVLGLDYDKSAWKLCLSEFTVKFSGKVLSDSVRYCVLDHVRAESVSRGQVSAAAIALAGNKSEVLLNNPVIRQLLATAA</sequence>
<dbReference type="EMBL" id="MW630113">
    <property type="protein sequence ID" value="UUY86258.1"/>
    <property type="molecule type" value="Genomic_DNA"/>
</dbReference>
<name>A0A9E7TLP9_9VIRU</name>
<dbReference type="InterPro" id="IPR043657">
    <property type="entry name" value="DUF5876"/>
</dbReference>
<dbReference type="Proteomes" id="UP001060024">
    <property type="component" value="Segment"/>
</dbReference>
<organism evidence="1 2">
    <name type="scientific">Largemouth bass virus</name>
    <dbReference type="NCBI Taxonomy" id="176656"/>
    <lineage>
        <taxon>Viruses</taxon>
        <taxon>Varidnaviria</taxon>
        <taxon>Bamfordvirae</taxon>
        <taxon>Nucleocytoviricota</taxon>
        <taxon>Megaviricetes</taxon>
        <taxon>Pimascovirales</taxon>
        <taxon>Pimascovirales incertae sedis</taxon>
        <taxon>Iridoviridae</taxon>
        <taxon>Alphairidovirinae</taxon>
        <taxon>Ranavirus</taxon>
        <taxon>Ranavirus micropterus1</taxon>
        <taxon>Santee-Cooper ranavirus</taxon>
    </lineage>
</organism>
<reference evidence="1" key="1">
    <citation type="submission" date="2021-02" db="EMBL/GenBank/DDBJ databases">
        <authorList>
            <person name="Chen J."/>
            <person name="Hu H."/>
            <person name="Huang J."/>
            <person name="Yan X."/>
        </authorList>
    </citation>
    <scope>NUCLEOTIDE SEQUENCE</scope>
    <source>
        <strain evidence="1">GDOU</strain>
    </source>
</reference>
<accession>A0A9E7TLP9</accession>